<gene>
    <name evidence="3" type="ORF">ONE63_002486</name>
</gene>
<evidence type="ECO:0000256" key="2">
    <source>
        <dbReference type="SAM" id="MobiDB-lite"/>
    </source>
</evidence>
<feature type="compositionally biased region" description="Polar residues" evidence="2">
    <location>
        <begin position="772"/>
        <end position="788"/>
    </location>
</feature>
<feature type="compositionally biased region" description="Basic and acidic residues" evidence="2">
    <location>
        <begin position="456"/>
        <end position="468"/>
    </location>
</feature>
<evidence type="ECO:0000256" key="1">
    <source>
        <dbReference type="SAM" id="Coils"/>
    </source>
</evidence>
<sequence length="798" mass="91523">MSQLLLQNKSAQHSESVSNTVNSAFQTCGDTSDAVELFVPQQLYLKPVAKLNISVQLPQLKLPGKTISNWEVMEKLKTMVKPVQFTVLKVSKSTLEFIRFEGEIENKANLNEVVARLDGRTIKLSGFSELLKIRSAEAKTAFPTRHTWDSYFRDAKNMNEMKPGERPDTIHLSNLPSRWFSSRQENGRGNDKPSEYVFRKVFEQFGEIRSVDIPMLDPYRSQMKAHISGMKTFSFGQELAFEGYVQYQEYVCFVKAMDALRGMKLLHKEGDKAYTASVKIDFDRTKHLSEASIRKRRIERERLMAKEREQEEHERRAKEDAEMEAEKLRKQEEEQEQLKAQVAEEKRQRKAERHQARQLRRLKREEAQRMNYKIAVEERKLLIAQRKLESIRLLDELFERVKVLRLQETRKEIACASKQTNQEKDEKEDMEKKERELRSKLMRKYKSMQELQLKGQQEKLRQTVEGRGKVQSALTPSQCKKDEEDVDSEDSSSSSSSGISVLSNMEISRRKKIEDEKRDGGVGNTETSNPWHTPIGATAPGLFPMDFHSGLMGFNPAFGGRFPYPQGPVPQEMFAGGPKHAAAGAGYMMQNYYYGMSDDYYKYFSKLAGQTSHSGSRSRSRSRSGSRSRTRHRRRSTSRSRRSRSRSRSKRSKSSRRSRSRTKIHSRRSRSNSRSKSTMLRTKGRSRSRSTSKSRKTESTVRSPNSSAKSHSRLSATSAPKNSIGRSRSSKSRSRSRQRSASPIESTSLPRKRGAIDIGKEVKGPSALKMSSVIQKQTAENGLTTVGSIKTKKKKRRK</sequence>
<evidence type="ECO:0000313" key="3">
    <source>
        <dbReference type="EMBL" id="KAJ1522176.1"/>
    </source>
</evidence>
<name>A0AAV7X935_9NEOP</name>
<feature type="compositionally biased region" description="Basic and acidic residues" evidence="2">
    <location>
        <begin position="754"/>
        <end position="763"/>
    </location>
</feature>
<feature type="compositionally biased region" description="Basic and acidic residues" evidence="2">
    <location>
        <begin position="304"/>
        <end position="332"/>
    </location>
</feature>
<dbReference type="CDD" id="cd12264">
    <property type="entry name" value="RRM_AKAP17A"/>
    <property type="match status" value="1"/>
</dbReference>
<feature type="compositionally biased region" description="Polar residues" evidence="2">
    <location>
        <begin position="704"/>
        <end position="721"/>
    </location>
</feature>
<evidence type="ECO:0008006" key="5">
    <source>
        <dbReference type="Google" id="ProtNLM"/>
    </source>
</evidence>
<feature type="compositionally biased region" description="Basic residues" evidence="2">
    <location>
        <begin position="682"/>
        <end position="694"/>
    </location>
</feature>
<dbReference type="InterPro" id="IPR056852">
    <property type="entry name" value="AK17A/B"/>
</dbReference>
<dbReference type="EMBL" id="JAPTSV010000012">
    <property type="protein sequence ID" value="KAJ1522176.1"/>
    <property type="molecule type" value="Genomic_DNA"/>
</dbReference>
<feature type="coiled-coil region" evidence="1">
    <location>
        <begin position="406"/>
        <end position="440"/>
    </location>
</feature>
<dbReference type="Proteomes" id="UP001075354">
    <property type="component" value="Chromosome 12"/>
</dbReference>
<protein>
    <recommendedName>
        <fullName evidence="5">A-kinase anchor protein 17A</fullName>
    </recommendedName>
</protein>
<keyword evidence="1" id="KW-0175">Coiled coil</keyword>
<feature type="compositionally biased region" description="Basic residues" evidence="2">
    <location>
        <begin position="728"/>
        <end position="738"/>
    </location>
</feature>
<keyword evidence="4" id="KW-1185">Reference proteome</keyword>
<feature type="region of interest" description="Disordered" evidence="2">
    <location>
        <begin position="609"/>
        <end position="798"/>
    </location>
</feature>
<evidence type="ECO:0000313" key="4">
    <source>
        <dbReference type="Proteomes" id="UP001075354"/>
    </source>
</evidence>
<proteinExistence type="predicted"/>
<dbReference type="PANTHER" id="PTHR12484">
    <property type="entry name" value="B-LYMPHOCYTE ANTIGEN-RELATED"/>
    <property type="match status" value="1"/>
</dbReference>
<organism evidence="3 4">
    <name type="scientific">Megalurothrips usitatus</name>
    <name type="common">bean blossom thrips</name>
    <dbReference type="NCBI Taxonomy" id="439358"/>
    <lineage>
        <taxon>Eukaryota</taxon>
        <taxon>Metazoa</taxon>
        <taxon>Ecdysozoa</taxon>
        <taxon>Arthropoda</taxon>
        <taxon>Hexapoda</taxon>
        <taxon>Insecta</taxon>
        <taxon>Pterygota</taxon>
        <taxon>Neoptera</taxon>
        <taxon>Paraneoptera</taxon>
        <taxon>Thysanoptera</taxon>
        <taxon>Terebrantia</taxon>
        <taxon>Thripoidea</taxon>
        <taxon>Thripidae</taxon>
        <taxon>Megalurothrips</taxon>
    </lineage>
</organism>
<accession>A0AAV7X935</accession>
<dbReference type="Pfam" id="PF25015">
    <property type="entry name" value="RBD_AKAP-17A"/>
    <property type="match status" value="1"/>
</dbReference>
<dbReference type="AlphaFoldDB" id="A0AAV7X935"/>
<reference evidence="3" key="1">
    <citation type="submission" date="2022-12" db="EMBL/GenBank/DDBJ databases">
        <title>Chromosome-level genome assembly of the bean flower thrips Megalurothrips usitatus.</title>
        <authorList>
            <person name="Ma L."/>
            <person name="Liu Q."/>
            <person name="Li H."/>
            <person name="Cai W."/>
        </authorList>
    </citation>
    <scope>NUCLEOTIDE SEQUENCE</scope>
    <source>
        <strain evidence="3">Cailab_2022a</strain>
    </source>
</reference>
<feature type="compositionally biased region" description="Basic residues" evidence="2">
    <location>
        <begin position="348"/>
        <end position="358"/>
    </location>
</feature>
<dbReference type="PANTHER" id="PTHR12484:SF4">
    <property type="entry name" value="A-KINASE ANCHOR PROTEIN 17A"/>
    <property type="match status" value="1"/>
</dbReference>
<feature type="compositionally biased region" description="Basic residues" evidence="2">
    <location>
        <begin position="616"/>
        <end position="673"/>
    </location>
</feature>
<feature type="region of interest" description="Disordered" evidence="2">
    <location>
        <begin position="304"/>
        <end position="358"/>
    </location>
</feature>
<feature type="region of interest" description="Disordered" evidence="2">
    <location>
        <begin position="450"/>
        <end position="534"/>
    </location>
</feature>
<comment type="caution">
    <text evidence="3">The sequence shown here is derived from an EMBL/GenBank/DDBJ whole genome shotgun (WGS) entry which is preliminary data.</text>
</comment>